<proteinExistence type="predicted"/>
<protein>
    <recommendedName>
        <fullName evidence="4">C2H2-type domain-containing protein</fullName>
    </recommendedName>
</protein>
<dbReference type="Proteomes" id="UP000076532">
    <property type="component" value="Unassembled WGS sequence"/>
</dbReference>
<feature type="non-terminal residue" evidence="2">
    <location>
        <position position="1"/>
    </location>
</feature>
<evidence type="ECO:0008006" key="4">
    <source>
        <dbReference type="Google" id="ProtNLM"/>
    </source>
</evidence>
<dbReference type="Pfam" id="PF18759">
    <property type="entry name" value="Plavaka"/>
    <property type="match status" value="1"/>
</dbReference>
<reference evidence="2 3" key="1">
    <citation type="journal article" date="2016" name="Mol. Biol. Evol.">
        <title>Comparative Genomics of Early-Diverging Mushroom-Forming Fungi Provides Insights into the Origins of Lignocellulose Decay Capabilities.</title>
        <authorList>
            <person name="Nagy L.G."/>
            <person name="Riley R."/>
            <person name="Tritt A."/>
            <person name="Adam C."/>
            <person name="Daum C."/>
            <person name="Floudas D."/>
            <person name="Sun H."/>
            <person name="Yadav J.S."/>
            <person name="Pangilinan J."/>
            <person name="Larsson K.H."/>
            <person name="Matsuura K."/>
            <person name="Barry K."/>
            <person name="Labutti K."/>
            <person name="Kuo R."/>
            <person name="Ohm R.A."/>
            <person name="Bhattacharya S.S."/>
            <person name="Shirouzu T."/>
            <person name="Yoshinaga Y."/>
            <person name="Martin F.M."/>
            <person name="Grigoriev I.V."/>
            <person name="Hibbett D.S."/>
        </authorList>
    </citation>
    <scope>NUCLEOTIDE SEQUENCE [LARGE SCALE GENOMIC DNA]</scope>
    <source>
        <strain evidence="2 3">CBS 109695</strain>
    </source>
</reference>
<dbReference type="STRING" id="436010.A0A166IHB9"/>
<name>A0A166IHB9_9AGAM</name>
<dbReference type="InterPro" id="IPR041078">
    <property type="entry name" value="Plavaka"/>
</dbReference>
<keyword evidence="3" id="KW-1185">Reference proteome</keyword>
<dbReference type="AlphaFoldDB" id="A0A166IHB9"/>
<evidence type="ECO:0000256" key="1">
    <source>
        <dbReference type="SAM" id="MobiDB-lite"/>
    </source>
</evidence>
<organism evidence="2 3">
    <name type="scientific">Athelia psychrophila</name>
    <dbReference type="NCBI Taxonomy" id="1759441"/>
    <lineage>
        <taxon>Eukaryota</taxon>
        <taxon>Fungi</taxon>
        <taxon>Dikarya</taxon>
        <taxon>Basidiomycota</taxon>
        <taxon>Agaricomycotina</taxon>
        <taxon>Agaricomycetes</taxon>
        <taxon>Agaricomycetidae</taxon>
        <taxon>Atheliales</taxon>
        <taxon>Atheliaceae</taxon>
        <taxon>Athelia</taxon>
    </lineage>
</organism>
<evidence type="ECO:0000313" key="2">
    <source>
        <dbReference type="EMBL" id="KZP19824.1"/>
    </source>
</evidence>
<feature type="compositionally biased region" description="Basic and acidic residues" evidence="1">
    <location>
        <begin position="705"/>
        <end position="714"/>
    </location>
</feature>
<evidence type="ECO:0000313" key="3">
    <source>
        <dbReference type="Proteomes" id="UP000076532"/>
    </source>
</evidence>
<gene>
    <name evidence="2" type="ORF">FIBSPDRAFT_665092</name>
</gene>
<sequence length="1084" mass="125257">CRRMFADRPALTNHENSCLPSKKRLAETLDDVREVLNDRKRQRVEALALTHRKAPENFQVLDEDEIMPPLAERRSRRQVQLPTRFRDMVPSALAELPPIVFPPAPPLSETTTTGGTSCITASIDSPRNEFGLFRRYHGDKLPTHDPEEHVDLLSLTDSFRKLVNIVGSATFKPEDVRNTKWDRMHRLLGQNEGTAANSIQPEEGWEWMKADAGWTQSTISINVPFNRGMANPGVREFIVGDFHHRSIVAVIREKLANSRDDALFHYEPYELYWQPDPAAHPGVRVQGELYTSPTFLAAHQKLQEALPEPGCTLPRCIVAMQWASDSTHLTSYGNAKVWPCYLYFGNESKYRRGKPTANLCNHVAYFQTLPDSFGDFVSQYNDGKGPSQRLLTHCRRELFHAQWEVILDDEFLEAYLHGIVVKCCDGITRRFYPRIFTYTADYPEKVLIASIRDKGQCPCPRCSMPFSEVEKIGTPEDMQRRQQLLRVDDEAHRKVVESARALIFNKNHAVSSDDVESLLKDESLTPTANAFSRRLAPHGFNIYPTLVVDLMHEFELGVWKGLFIHLLRILEAYDKKTKRTIHEFNRRFRLVPTFGRDTIRRFQNNVSDLKQLAARDYEDILQCAIPVFDGLLPEPHNSAILKLLFTCNHWHGLAKLRMHIDPTLTLLEREAEHLGAQLRQFADETCAMFETEELKCEVDARHRREAKAASKRDASGVVTRQPRRRISESAAGPVKKRYHLRTYKHHCIPDYPRTIREFGATDSFSTEGPELEHRKPKGRYVRTSRKKFIKQMTAIERREARVRRIRQHLCKGKKQDTDGVASNPELHHQMGKTENEWTDMGEFLRRNKGDPAIKDFDSKLKKHLLPRILAILKQQGDTGGENLPPPDSCRAEEVIILGRHNRFFEHHILRVNYTSYDVRRDQDMVNAHSSHCNIMVLCHSCGDLNATDSVSYRYARVIGAYHVNVIYNGPGRVNLQSHRLEFLWVRWYDEIGREGDDWDSRRLSRLHFAHLQDEDAFGFLDPSDVLRGCHIIPRFSLNKVHGDSHGGWSPLARDQCDWKEYYINRFVDRDMLMRYHFGYSVGHI</sequence>
<dbReference type="OrthoDB" id="2687259at2759"/>
<feature type="region of interest" description="Disordered" evidence="1">
    <location>
        <begin position="705"/>
        <end position="729"/>
    </location>
</feature>
<dbReference type="EMBL" id="KV417560">
    <property type="protein sequence ID" value="KZP19824.1"/>
    <property type="molecule type" value="Genomic_DNA"/>
</dbReference>
<accession>A0A166IHB9</accession>
<feature type="non-terminal residue" evidence="2">
    <location>
        <position position="1084"/>
    </location>
</feature>